<comment type="similarity">
    <text evidence="3 11">Belongs to the PRM1 family.</text>
</comment>
<feature type="region of interest" description="Disordered" evidence="12">
    <location>
        <begin position="779"/>
        <end position="799"/>
    </location>
</feature>
<reference evidence="13 14" key="1">
    <citation type="journal article" date="2023" name="Elife">
        <title>Identification of key yeast species and microbe-microbe interactions impacting larval growth of Drosophila in the wild.</title>
        <authorList>
            <person name="Mure A."/>
            <person name="Sugiura Y."/>
            <person name="Maeda R."/>
            <person name="Honda K."/>
            <person name="Sakurai N."/>
            <person name="Takahashi Y."/>
            <person name="Watada M."/>
            <person name="Katoh T."/>
            <person name="Gotoh A."/>
            <person name="Gotoh Y."/>
            <person name="Taniguchi I."/>
            <person name="Nakamura K."/>
            <person name="Hayashi T."/>
            <person name="Katayama T."/>
            <person name="Uemura T."/>
            <person name="Hattori Y."/>
        </authorList>
    </citation>
    <scope>NUCLEOTIDE SEQUENCE [LARGE SCALE GENOMIC DNA]</scope>
    <source>
        <strain evidence="13 14">PK-24</strain>
    </source>
</reference>
<feature type="transmembrane region" description="Helical" evidence="11">
    <location>
        <begin position="314"/>
        <end position="332"/>
    </location>
</feature>
<evidence type="ECO:0000256" key="10">
    <source>
        <dbReference type="ARBA" id="ARBA00023180"/>
    </source>
</evidence>
<evidence type="ECO:0000256" key="9">
    <source>
        <dbReference type="ARBA" id="ARBA00023136"/>
    </source>
</evidence>
<feature type="region of interest" description="Disordered" evidence="12">
    <location>
        <begin position="648"/>
        <end position="688"/>
    </location>
</feature>
<dbReference type="AlphaFoldDB" id="A0AAV5R0I4"/>
<dbReference type="InterPro" id="IPR026777">
    <property type="entry name" value="PRM1"/>
</dbReference>
<name>A0AAV5R0I4_PICKL</name>
<keyword evidence="8 11" id="KW-1133">Transmembrane helix</keyword>
<keyword evidence="14" id="KW-1185">Reference proteome</keyword>
<comment type="caution">
    <text evidence="13">The sequence shown here is derived from an EMBL/GenBank/DDBJ whole genome shotgun (WGS) entry which is preliminary data.</text>
</comment>
<keyword evidence="10" id="KW-0325">Glycoprotein</keyword>
<sequence>MTTTFTHPSTIETNYYRRPYLNFKEKLTQLLLNPYTVFLLLYIIKLLFFLNSLVNSLEQAKSQTHALYDSIDIYASDIVSFPHYISKASNLMIAKSIESANHGLMKTLTLMITASEELIMFIIELSVGTYACLLTAVIDDTVMVALNATESVITTANDTLISFAKELNVGLGDLSDVINDVIHTADDTGDALKHLFKSGGKTNQQSNLDEQLNKVNLTIKNMQDWQIPGSINDKIEDLKDKIPDFTDVQNFTRKIIDKPFGELKRQVNTHLNNTFDADSMYVPPKTQLDFSNGSAKINEIYVDMINVAQVTTHVIMGIIGLAALLLIGYELYRELKDWRRIMEAANHLNFTNESFIKSSSKKKYNVEVIKIMQDRTSNFLSSIITEKIFRLRNPILINNIRWFFNYSASPFLLSFLLLGLLGIATVICQFIILSFISNLDFSQKGNELFHNTQTQIYGSFNDSLNQWTNETNNYIGDYQDDINDNLFAWVDTAAMTINNTVSEFDEKMNKALDALFKGTPLYEPIEQIVGCVIESKLKKIENAMTWLSDNAHLEMPELNPKTILAEMASIKAANVNDSFDDSVEKFKSKAKNILNQVIKFYKHQNMILLYISLCILGIWFLFSMVGLSILLVREWRIRKRQKASNFEKYSNDVSSTGGKSDDDDDDDDNFMLNETMKSNDNVQKDSESTLREPFDVESFKTLLYQENNDTSIPRLSKIIQNIRNQYIKAKTNYVPTPTESKPRMDHYLSENYKVFQNHNDSEYSATDSLDRIIKEQEEKMRKRNQDSGSIWKDESTLTNNNNSDNITVNRLTLNDGTLSIIGENMASVTQARQWNP</sequence>
<keyword evidence="6 11" id="KW-0812">Transmembrane</keyword>
<accession>A0AAV5R0I4</accession>
<keyword evidence="9 11" id="KW-0472">Membrane</keyword>
<feature type="transmembrane region" description="Helical" evidence="11">
    <location>
        <begin position="35"/>
        <end position="54"/>
    </location>
</feature>
<evidence type="ECO:0000256" key="2">
    <source>
        <dbReference type="ARBA" id="ARBA00004651"/>
    </source>
</evidence>
<dbReference type="GO" id="GO:0032220">
    <property type="term" value="P:plasma membrane fusion involved in cytogamy"/>
    <property type="evidence" value="ECO:0007669"/>
    <property type="project" value="TreeGrafter"/>
</dbReference>
<keyword evidence="7 11" id="KW-0184">Conjugation</keyword>
<dbReference type="GO" id="GO:0043332">
    <property type="term" value="C:mating projection tip"/>
    <property type="evidence" value="ECO:0007669"/>
    <property type="project" value="UniProtKB-UniRule"/>
</dbReference>
<feature type="compositionally biased region" description="Polar residues" evidence="12">
    <location>
        <begin position="648"/>
        <end position="658"/>
    </location>
</feature>
<comment type="caution">
    <text evidence="11">Lacks conserved residue(s) required for the propagation of feature annotation.</text>
</comment>
<dbReference type="EMBL" id="BTGB01000001">
    <property type="protein sequence ID" value="GMM44527.1"/>
    <property type="molecule type" value="Genomic_DNA"/>
</dbReference>
<evidence type="ECO:0000256" key="4">
    <source>
        <dbReference type="ARBA" id="ARBA00017621"/>
    </source>
</evidence>
<keyword evidence="5 11" id="KW-1003">Cell membrane</keyword>
<dbReference type="Proteomes" id="UP001378960">
    <property type="component" value="Unassembled WGS sequence"/>
</dbReference>
<protein>
    <recommendedName>
        <fullName evidence="4 11">Plasma membrane fusion protein PRM1</fullName>
    </recommendedName>
</protein>
<organism evidence="13 14">
    <name type="scientific">Pichia kluyveri</name>
    <name type="common">Yeast</name>
    <dbReference type="NCBI Taxonomy" id="36015"/>
    <lineage>
        <taxon>Eukaryota</taxon>
        <taxon>Fungi</taxon>
        <taxon>Dikarya</taxon>
        <taxon>Ascomycota</taxon>
        <taxon>Saccharomycotina</taxon>
        <taxon>Pichiomycetes</taxon>
        <taxon>Pichiales</taxon>
        <taxon>Pichiaceae</taxon>
        <taxon>Pichia</taxon>
    </lineage>
</organism>
<evidence type="ECO:0000313" key="13">
    <source>
        <dbReference type="EMBL" id="GMM44527.1"/>
    </source>
</evidence>
<dbReference type="PANTHER" id="PTHR31030">
    <property type="entry name" value="PLASMA MEMBRANE FUSION PROTEIN PRM1"/>
    <property type="match status" value="1"/>
</dbReference>
<comment type="subcellular location">
    <subcellularLocation>
        <location evidence="2 11">Cell membrane</location>
        <topology evidence="2 11">Multi-pass membrane protein</topology>
    </subcellularLocation>
</comment>
<feature type="transmembrane region" description="Helical" evidence="11">
    <location>
        <begin position="411"/>
        <end position="436"/>
    </location>
</feature>
<evidence type="ECO:0000256" key="3">
    <source>
        <dbReference type="ARBA" id="ARBA00010780"/>
    </source>
</evidence>
<evidence type="ECO:0000256" key="5">
    <source>
        <dbReference type="ARBA" id="ARBA00022475"/>
    </source>
</evidence>
<evidence type="ECO:0000256" key="7">
    <source>
        <dbReference type="ARBA" id="ARBA00022971"/>
    </source>
</evidence>
<feature type="transmembrane region" description="Helical" evidence="11">
    <location>
        <begin position="607"/>
        <end position="632"/>
    </location>
</feature>
<evidence type="ECO:0000256" key="8">
    <source>
        <dbReference type="ARBA" id="ARBA00022989"/>
    </source>
</evidence>
<comment type="function">
    <text evidence="1 11">Involved in cell fusion during mating by stabilizing the plasma membrane fusion event.</text>
</comment>
<evidence type="ECO:0000256" key="1">
    <source>
        <dbReference type="ARBA" id="ARBA00002512"/>
    </source>
</evidence>
<dbReference type="PANTHER" id="PTHR31030:SF1">
    <property type="entry name" value="PLASMA MEMBRANE FUSION PROTEIN PRM1"/>
    <property type="match status" value="1"/>
</dbReference>
<dbReference type="GO" id="GO:0005886">
    <property type="term" value="C:plasma membrane"/>
    <property type="evidence" value="ECO:0007669"/>
    <property type="project" value="UniProtKB-SubCell"/>
</dbReference>
<feature type="compositionally biased region" description="Basic and acidic residues" evidence="12">
    <location>
        <begin position="779"/>
        <end position="795"/>
    </location>
</feature>
<gene>
    <name evidence="13" type="ORF">DAPK24_011020</name>
</gene>
<proteinExistence type="inferred from homology"/>
<evidence type="ECO:0000256" key="6">
    <source>
        <dbReference type="ARBA" id="ARBA00022692"/>
    </source>
</evidence>
<evidence type="ECO:0000256" key="11">
    <source>
        <dbReference type="RuleBase" id="RU366035"/>
    </source>
</evidence>
<evidence type="ECO:0000313" key="14">
    <source>
        <dbReference type="Proteomes" id="UP001378960"/>
    </source>
</evidence>
<evidence type="ECO:0000256" key="12">
    <source>
        <dbReference type="SAM" id="MobiDB-lite"/>
    </source>
</evidence>